<gene>
    <name evidence="2" type="ORF">V1264_011264</name>
</gene>
<evidence type="ECO:0000256" key="1">
    <source>
        <dbReference type="SAM" id="MobiDB-lite"/>
    </source>
</evidence>
<comment type="caution">
    <text evidence="2">The sequence shown here is derived from an EMBL/GenBank/DDBJ whole genome shotgun (WGS) entry which is preliminary data.</text>
</comment>
<dbReference type="EMBL" id="JBAMIC010000002">
    <property type="protein sequence ID" value="KAK7111669.1"/>
    <property type="molecule type" value="Genomic_DNA"/>
</dbReference>
<reference evidence="2 3" key="1">
    <citation type="submission" date="2024-02" db="EMBL/GenBank/DDBJ databases">
        <title>Chromosome-scale genome assembly of the rough periwinkle Littorina saxatilis.</title>
        <authorList>
            <person name="De Jode A."/>
            <person name="Faria R."/>
            <person name="Formenti G."/>
            <person name="Sims Y."/>
            <person name="Smith T.P."/>
            <person name="Tracey A."/>
            <person name="Wood J.M.D."/>
            <person name="Zagrodzka Z.B."/>
            <person name="Johannesson K."/>
            <person name="Butlin R.K."/>
            <person name="Leder E.H."/>
        </authorList>
    </citation>
    <scope>NUCLEOTIDE SEQUENCE [LARGE SCALE GENOMIC DNA]</scope>
    <source>
        <strain evidence="2">Snail1</strain>
        <tissue evidence="2">Muscle</tissue>
    </source>
</reference>
<dbReference type="PANTHER" id="PTHR21521:SF0">
    <property type="entry name" value="AMUN, ISOFORM A"/>
    <property type="match status" value="1"/>
</dbReference>
<sequence>MSLLGKPSFVWRQVFGQYEAVLKAKADNIKDAKKRKELISLDTWYQQELRQLISGRSEKFITHEELAKLMKWKLMRGKFRPRLQQMVEENSAESVETASKKGFQALPSIKAAVEALTVLRAVGPATASAVLAAGAPQHAPFMADESMLALPGLQPLKYTLPAYQQYVQLVADITKILKKEDGEFGWTPHHVELALWTLQMAKTLKLDNVLAMLDHKTPSTTESADHDKTRSASNGQDTTASSKNKRKTTSSDKPVKKKKT</sequence>
<feature type="compositionally biased region" description="Basic and acidic residues" evidence="1">
    <location>
        <begin position="218"/>
        <end position="230"/>
    </location>
</feature>
<keyword evidence="3" id="KW-1185">Reference proteome</keyword>
<organism evidence="2 3">
    <name type="scientific">Littorina saxatilis</name>
    <dbReference type="NCBI Taxonomy" id="31220"/>
    <lineage>
        <taxon>Eukaryota</taxon>
        <taxon>Metazoa</taxon>
        <taxon>Spiralia</taxon>
        <taxon>Lophotrochozoa</taxon>
        <taxon>Mollusca</taxon>
        <taxon>Gastropoda</taxon>
        <taxon>Caenogastropoda</taxon>
        <taxon>Littorinimorpha</taxon>
        <taxon>Littorinoidea</taxon>
        <taxon>Littorinidae</taxon>
        <taxon>Littorina</taxon>
    </lineage>
</organism>
<accession>A0AAN9BV50</accession>
<dbReference type="PANTHER" id="PTHR21521">
    <property type="entry name" value="AMUN, ISOFORM A"/>
    <property type="match status" value="1"/>
</dbReference>
<evidence type="ECO:0000313" key="2">
    <source>
        <dbReference type="EMBL" id="KAK7111669.1"/>
    </source>
</evidence>
<dbReference type="AlphaFoldDB" id="A0AAN9BV50"/>
<feature type="region of interest" description="Disordered" evidence="1">
    <location>
        <begin position="218"/>
        <end position="260"/>
    </location>
</feature>
<name>A0AAN9BV50_9CAEN</name>
<feature type="compositionally biased region" description="Polar residues" evidence="1">
    <location>
        <begin position="231"/>
        <end position="242"/>
    </location>
</feature>
<dbReference type="Proteomes" id="UP001374579">
    <property type="component" value="Unassembled WGS sequence"/>
</dbReference>
<proteinExistence type="predicted"/>
<protein>
    <submittedName>
        <fullName evidence="2">Uncharacterized protein</fullName>
    </submittedName>
</protein>
<evidence type="ECO:0000313" key="3">
    <source>
        <dbReference type="Proteomes" id="UP001374579"/>
    </source>
</evidence>